<sequence length="530" mass="58938">MNSENENYQPRNTAKKGSFAERKSRLGNTLSGLGKLPPQAVDLEEAVLGALMVEKDALSTVIDILKTDTFYKDAHQKIFEAIFNLFQKSSPIDLLTVTAELRKMGALEMVGGAYYITQLTDRVVSAANIEYHARIISQKYIQRELIKISTEIINNAYEDTADIFDLLDTAEKSLFDIAQNNLRRDTRKMDDIMREAVNNLEQLRDRTDSLTGVPSGFTALDRITSGWQPSDLVIIAARPAMGKTAFVLTCARNAAVLHDKPVAVFSLEMSSVQLVNRLISGETEIEQEKLKKGTLADHEWTQLHSRIGKLTEAPLLIDDTPALNVFEFRAKCRRLKAQYDIQMVIVDYLQLMHGKAEGKGGGNREQEIGSISRALKSVAKELSIPVLALSQLSRAVESRPGASKRPMLSDLRESGSIEQDADMVLFLYRPEYYGMTEDEEGRPTAGVGEVIIAKNRHGETTIVPLKFVGKYVKFQDLEEDFSSGSFGKNPAMNEENPFSAGMMPSSEFGNMGGIITRSSRMNDMDDEAPF</sequence>
<dbReference type="SUPFAM" id="SSF48024">
    <property type="entry name" value="N-terminal domain of DnaB helicase"/>
    <property type="match status" value="1"/>
</dbReference>
<evidence type="ECO:0000256" key="5">
    <source>
        <dbReference type="ARBA" id="ARBA00022801"/>
    </source>
</evidence>
<dbReference type="AlphaFoldDB" id="A0A1H7PRS9"/>
<dbReference type="Proteomes" id="UP000199421">
    <property type="component" value="Unassembled WGS sequence"/>
</dbReference>
<dbReference type="InterPro" id="IPR007694">
    <property type="entry name" value="DNA_helicase_DnaB-like_C"/>
</dbReference>
<evidence type="ECO:0000256" key="13">
    <source>
        <dbReference type="RuleBase" id="RU362085"/>
    </source>
</evidence>
<dbReference type="GO" id="GO:0043139">
    <property type="term" value="F:5'-3' DNA helicase activity"/>
    <property type="evidence" value="ECO:0007669"/>
    <property type="project" value="UniProtKB-EC"/>
</dbReference>
<dbReference type="Gene3D" id="1.10.860.10">
    <property type="entry name" value="DNAb Helicase, Chain A"/>
    <property type="match status" value="1"/>
</dbReference>
<dbReference type="FunFam" id="3.40.50.300:FF:000351">
    <property type="entry name" value="Replicative DNA helicase"/>
    <property type="match status" value="1"/>
</dbReference>
<dbReference type="RefSeq" id="WP_093324211.1">
    <property type="nucleotide sequence ID" value="NZ_FOAF01000002.1"/>
</dbReference>
<dbReference type="GO" id="GO:0005524">
    <property type="term" value="F:ATP binding"/>
    <property type="evidence" value="ECO:0007669"/>
    <property type="project" value="UniProtKB-UniRule"/>
</dbReference>
<evidence type="ECO:0000313" key="17">
    <source>
        <dbReference type="Proteomes" id="UP000199421"/>
    </source>
</evidence>
<dbReference type="EC" id="5.6.2.3" evidence="12 13"/>
<organism evidence="16 17">
    <name type="scientific">Olivibacter domesticus</name>
    <name type="common">Pseudosphingobacterium domesticum</name>
    <dbReference type="NCBI Taxonomy" id="407022"/>
    <lineage>
        <taxon>Bacteria</taxon>
        <taxon>Pseudomonadati</taxon>
        <taxon>Bacteroidota</taxon>
        <taxon>Sphingobacteriia</taxon>
        <taxon>Sphingobacteriales</taxon>
        <taxon>Sphingobacteriaceae</taxon>
        <taxon>Olivibacter</taxon>
    </lineage>
</organism>
<evidence type="ECO:0000256" key="3">
    <source>
        <dbReference type="ARBA" id="ARBA00022705"/>
    </source>
</evidence>
<dbReference type="GO" id="GO:0005829">
    <property type="term" value="C:cytosol"/>
    <property type="evidence" value="ECO:0007669"/>
    <property type="project" value="TreeGrafter"/>
</dbReference>
<keyword evidence="2 13" id="KW-0639">Primosome</keyword>
<dbReference type="Pfam" id="PF03796">
    <property type="entry name" value="DnaB_C"/>
    <property type="match status" value="1"/>
</dbReference>
<keyword evidence="8 13" id="KW-0238">DNA-binding</keyword>
<dbReference type="NCBIfam" id="TIGR00665">
    <property type="entry name" value="DnaB"/>
    <property type="match status" value="1"/>
</dbReference>
<dbReference type="PANTHER" id="PTHR30153:SF2">
    <property type="entry name" value="REPLICATIVE DNA HELICASE"/>
    <property type="match status" value="1"/>
</dbReference>
<keyword evidence="6 13" id="KW-0347">Helicase</keyword>
<comment type="catalytic activity">
    <reaction evidence="11 13">
        <text>ATP + H2O = ADP + phosphate + H(+)</text>
        <dbReference type="Rhea" id="RHEA:13065"/>
        <dbReference type="ChEBI" id="CHEBI:15377"/>
        <dbReference type="ChEBI" id="CHEBI:15378"/>
        <dbReference type="ChEBI" id="CHEBI:30616"/>
        <dbReference type="ChEBI" id="CHEBI:43474"/>
        <dbReference type="ChEBI" id="CHEBI:456216"/>
        <dbReference type="EC" id="5.6.2.3"/>
    </reaction>
</comment>
<evidence type="ECO:0000313" key="16">
    <source>
        <dbReference type="EMBL" id="SEL37965.1"/>
    </source>
</evidence>
<keyword evidence="17" id="KW-1185">Reference proteome</keyword>
<keyword evidence="7 13" id="KW-0067">ATP-binding</keyword>
<dbReference type="InterPro" id="IPR036185">
    <property type="entry name" value="DNA_heli_DnaB-like_N_sf"/>
</dbReference>
<evidence type="ECO:0000256" key="9">
    <source>
        <dbReference type="ARBA" id="ARBA00023235"/>
    </source>
</evidence>
<dbReference type="CDD" id="cd00984">
    <property type="entry name" value="DnaB_C"/>
    <property type="match status" value="1"/>
</dbReference>
<dbReference type="InterPro" id="IPR027417">
    <property type="entry name" value="P-loop_NTPase"/>
</dbReference>
<dbReference type="Pfam" id="PF00772">
    <property type="entry name" value="DnaB"/>
    <property type="match status" value="1"/>
</dbReference>
<dbReference type="OrthoDB" id="9773982at2"/>
<evidence type="ECO:0000256" key="2">
    <source>
        <dbReference type="ARBA" id="ARBA00022515"/>
    </source>
</evidence>
<evidence type="ECO:0000256" key="4">
    <source>
        <dbReference type="ARBA" id="ARBA00022741"/>
    </source>
</evidence>
<dbReference type="NCBIfam" id="NF004384">
    <property type="entry name" value="PRK05748.1"/>
    <property type="match status" value="1"/>
</dbReference>
<keyword evidence="5 13" id="KW-0378">Hydrolase</keyword>
<feature type="domain" description="SF4 helicase" evidence="15">
    <location>
        <begin position="206"/>
        <end position="481"/>
    </location>
</feature>
<dbReference type="InterPro" id="IPR007692">
    <property type="entry name" value="DNA_helicase_DnaB"/>
</dbReference>
<dbReference type="PANTHER" id="PTHR30153">
    <property type="entry name" value="REPLICATIVE DNA HELICASE DNAB"/>
    <property type="match status" value="1"/>
</dbReference>
<dbReference type="GO" id="GO:0016887">
    <property type="term" value="F:ATP hydrolysis activity"/>
    <property type="evidence" value="ECO:0007669"/>
    <property type="project" value="RHEA"/>
</dbReference>
<dbReference type="PROSITE" id="PS51199">
    <property type="entry name" value="SF4_HELICASE"/>
    <property type="match status" value="1"/>
</dbReference>
<dbReference type="FunFam" id="1.10.860.10:FF:000001">
    <property type="entry name" value="Replicative DNA helicase"/>
    <property type="match status" value="1"/>
</dbReference>
<dbReference type="Gene3D" id="3.40.50.300">
    <property type="entry name" value="P-loop containing nucleotide triphosphate hydrolases"/>
    <property type="match status" value="1"/>
</dbReference>
<evidence type="ECO:0000259" key="15">
    <source>
        <dbReference type="PROSITE" id="PS51199"/>
    </source>
</evidence>
<name>A0A1H7PRS9_OLID1</name>
<feature type="region of interest" description="Disordered" evidence="14">
    <location>
        <begin position="1"/>
        <end position="20"/>
    </location>
</feature>
<dbReference type="EMBL" id="FOAF01000002">
    <property type="protein sequence ID" value="SEL37965.1"/>
    <property type="molecule type" value="Genomic_DNA"/>
</dbReference>
<accession>A0A1H7PRS9</accession>
<evidence type="ECO:0000256" key="8">
    <source>
        <dbReference type="ARBA" id="ARBA00023125"/>
    </source>
</evidence>
<comment type="similarity">
    <text evidence="1 13">Belongs to the helicase family. DnaB subfamily.</text>
</comment>
<keyword evidence="4 13" id="KW-0547">Nucleotide-binding</keyword>
<comment type="function">
    <text evidence="10 13">The main replicative DNA helicase, it participates in initiation and elongation during chromosome replication. Travels ahead of the DNA replisome, separating dsDNA into templates for DNA synthesis. A processive ATP-dependent 5'-3' DNA helicase it has DNA-dependent ATPase activity.</text>
</comment>
<evidence type="ECO:0000256" key="12">
    <source>
        <dbReference type="NCBIfam" id="TIGR00665"/>
    </source>
</evidence>
<evidence type="ECO:0000256" key="7">
    <source>
        <dbReference type="ARBA" id="ARBA00022840"/>
    </source>
</evidence>
<evidence type="ECO:0000256" key="11">
    <source>
        <dbReference type="ARBA" id="ARBA00048954"/>
    </source>
</evidence>
<protein>
    <recommendedName>
        <fullName evidence="12 13">Replicative DNA helicase</fullName>
        <ecNumber evidence="12 13">5.6.2.3</ecNumber>
    </recommendedName>
</protein>
<evidence type="ECO:0000256" key="1">
    <source>
        <dbReference type="ARBA" id="ARBA00008428"/>
    </source>
</evidence>
<dbReference type="SUPFAM" id="SSF52540">
    <property type="entry name" value="P-loop containing nucleoside triphosphate hydrolases"/>
    <property type="match status" value="1"/>
</dbReference>
<evidence type="ECO:0000256" key="6">
    <source>
        <dbReference type="ARBA" id="ARBA00022806"/>
    </source>
</evidence>
<dbReference type="InterPro" id="IPR016136">
    <property type="entry name" value="DNA_helicase_N/primase_C"/>
</dbReference>
<evidence type="ECO:0000256" key="10">
    <source>
        <dbReference type="ARBA" id="ARBA00044932"/>
    </source>
</evidence>
<feature type="compositionally biased region" description="Polar residues" evidence="14">
    <location>
        <begin position="1"/>
        <end position="12"/>
    </location>
</feature>
<keyword evidence="9" id="KW-0413">Isomerase</keyword>
<evidence type="ECO:0000256" key="14">
    <source>
        <dbReference type="SAM" id="MobiDB-lite"/>
    </source>
</evidence>
<dbReference type="GO" id="GO:0003677">
    <property type="term" value="F:DNA binding"/>
    <property type="evidence" value="ECO:0007669"/>
    <property type="project" value="UniProtKB-UniRule"/>
</dbReference>
<gene>
    <name evidence="16" type="ORF">SAMN05661044_02320</name>
</gene>
<reference evidence="17" key="1">
    <citation type="submission" date="2016-10" db="EMBL/GenBank/DDBJ databases">
        <authorList>
            <person name="Varghese N."/>
            <person name="Submissions S."/>
        </authorList>
    </citation>
    <scope>NUCLEOTIDE SEQUENCE [LARGE SCALE GENOMIC DNA]</scope>
    <source>
        <strain evidence="17">DSM 18733</strain>
    </source>
</reference>
<dbReference type="InterPro" id="IPR007693">
    <property type="entry name" value="DNA_helicase_DnaB-like_N"/>
</dbReference>
<dbReference type="GO" id="GO:1990077">
    <property type="term" value="C:primosome complex"/>
    <property type="evidence" value="ECO:0007669"/>
    <property type="project" value="UniProtKB-UniRule"/>
</dbReference>
<proteinExistence type="inferred from homology"/>
<dbReference type="STRING" id="407022.SAMN05661044_02320"/>
<dbReference type="GO" id="GO:0006269">
    <property type="term" value="P:DNA replication, synthesis of primer"/>
    <property type="evidence" value="ECO:0007669"/>
    <property type="project" value="UniProtKB-UniRule"/>
</dbReference>
<keyword evidence="3 13" id="KW-0235">DNA replication</keyword>